<dbReference type="InterPro" id="IPR051802">
    <property type="entry name" value="YfhM-like"/>
</dbReference>
<dbReference type="GO" id="GO:0004866">
    <property type="term" value="F:endopeptidase inhibitor activity"/>
    <property type="evidence" value="ECO:0007669"/>
    <property type="project" value="TreeGrafter"/>
</dbReference>
<dbReference type="AlphaFoldDB" id="A0A485ASL6"/>
<feature type="domain" description="Bacterial alpha-2-macroglobulin MG10" evidence="1">
    <location>
        <begin position="1"/>
        <end position="84"/>
    </location>
</feature>
<dbReference type="Pfam" id="PF17973">
    <property type="entry name" value="bMG10"/>
    <property type="match status" value="1"/>
</dbReference>
<evidence type="ECO:0000313" key="2">
    <source>
        <dbReference type="EMBL" id="VFS63994.1"/>
    </source>
</evidence>
<dbReference type="EMBL" id="CAADJD010000018">
    <property type="protein sequence ID" value="VFS63994.1"/>
    <property type="molecule type" value="Genomic_DNA"/>
</dbReference>
<dbReference type="PANTHER" id="PTHR40094:SF1">
    <property type="entry name" value="UBIQUITIN DOMAIN-CONTAINING PROTEIN"/>
    <property type="match status" value="1"/>
</dbReference>
<reference evidence="2 3" key="1">
    <citation type="submission" date="2019-03" db="EMBL/GenBank/DDBJ databases">
        <authorList>
            <consortium name="Pathogen Informatics"/>
        </authorList>
    </citation>
    <scope>NUCLEOTIDE SEQUENCE [LARGE SCALE GENOMIC DNA]</scope>
    <source>
        <strain evidence="2 3">NCTC12993</strain>
    </source>
</reference>
<evidence type="ECO:0000313" key="3">
    <source>
        <dbReference type="Proteomes" id="UP000401081"/>
    </source>
</evidence>
<evidence type="ECO:0000259" key="1">
    <source>
        <dbReference type="Pfam" id="PF17973"/>
    </source>
</evidence>
<sequence>MPDALVVDMLPAGLELENQNLANSSANLQDNGTAVQEWLNQMQQADIQHMEFRDDRFVAAVALNADRPLTLVYLARGRDAGVLTMYRRRRLNQCMFQAGAQRVRLTICSDCRSVRCGLVALNTRGWRWLAAAVVLLGTSIVLADRLWPLPLHE</sequence>
<organism evidence="2 3">
    <name type="scientific">Kluyvera cryocrescens</name>
    <name type="common">Kluyvera citrophila</name>
    <dbReference type="NCBI Taxonomy" id="580"/>
    <lineage>
        <taxon>Bacteria</taxon>
        <taxon>Pseudomonadati</taxon>
        <taxon>Pseudomonadota</taxon>
        <taxon>Gammaproteobacteria</taxon>
        <taxon>Enterobacterales</taxon>
        <taxon>Enterobacteriaceae</taxon>
        <taxon>Kluyvera</taxon>
    </lineage>
</organism>
<dbReference type="Proteomes" id="UP000401081">
    <property type="component" value="Unassembled WGS sequence"/>
</dbReference>
<proteinExistence type="predicted"/>
<name>A0A485ASL6_KLUCR</name>
<dbReference type="InterPro" id="IPR041246">
    <property type="entry name" value="Bact_MG10"/>
</dbReference>
<protein>
    <recommendedName>
        <fullName evidence="1">Bacterial alpha-2-macroglobulin MG10 domain-containing protein</fullName>
    </recommendedName>
</protein>
<accession>A0A485ASL6</accession>
<dbReference type="PANTHER" id="PTHR40094">
    <property type="entry name" value="ALPHA-2-MACROGLOBULIN HOMOLOG"/>
    <property type="match status" value="1"/>
</dbReference>
<keyword evidence="3" id="KW-1185">Reference proteome</keyword>
<gene>
    <name evidence="2" type="ORF">NCTC12993_03028</name>
</gene>